<accession>A0A0K2UV79</accession>
<sequence>MKFLNACTHVSIIWTDDKIFIVELIYNSHKHQVLGRSIPEGVKSNVSIWNVDVGLILKGILH</sequence>
<reference evidence="1" key="1">
    <citation type="submission" date="2014-05" db="EMBL/GenBank/DDBJ databases">
        <authorList>
            <person name="Chronopoulou M."/>
        </authorList>
    </citation>
    <scope>NUCLEOTIDE SEQUENCE</scope>
    <source>
        <tissue evidence="1">Whole organism</tissue>
    </source>
</reference>
<proteinExistence type="predicted"/>
<name>A0A0K2UV79_LEPSM</name>
<protein>
    <submittedName>
        <fullName evidence="1">Uncharacterized protein</fullName>
    </submittedName>
</protein>
<organism evidence="1">
    <name type="scientific">Lepeophtheirus salmonis</name>
    <name type="common">Salmon louse</name>
    <name type="synonym">Caligus salmonis</name>
    <dbReference type="NCBI Taxonomy" id="72036"/>
    <lineage>
        <taxon>Eukaryota</taxon>
        <taxon>Metazoa</taxon>
        <taxon>Ecdysozoa</taxon>
        <taxon>Arthropoda</taxon>
        <taxon>Crustacea</taxon>
        <taxon>Multicrustacea</taxon>
        <taxon>Hexanauplia</taxon>
        <taxon>Copepoda</taxon>
        <taxon>Siphonostomatoida</taxon>
        <taxon>Caligidae</taxon>
        <taxon>Lepeophtheirus</taxon>
    </lineage>
</organism>
<dbReference type="AlphaFoldDB" id="A0A0K2UV79"/>
<dbReference type="EMBL" id="HACA01024783">
    <property type="protein sequence ID" value="CDW42144.1"/>
    <property type="molecule type" value="Transcribed_RNA"/>
</dbReference>
<evidence type="ECO:0000313" key="1">
    <source>
        <dbReference type="EMBL" id="CDW42144.1"/>
    </source>
</evidence>